<dbReference type="AlphaFoldDB" id="A0A087FXK5"/>
<accession>A0A087FXK5</accession>
<dbReference type="Gramene" id="KFK22357">
    <property type="protein sequence ID" value="KFK22357"/>
    <property type="gene ID" value="AALP_AAs43858U000100"/>
</dbReference>
<reference evidence="2" key="1">
    <citation type="journal article" date="2015" name="Nat. Plants">
        <title>Genome expansion of Arabis alpina linked with retrotransposition and reduced symmetric DNA methylation.</title>
        <authorList>
            <person name="Willing E.M."/>
            <person name="Rawat V."/>
            <person name="Mandakova T."/>
            <person name="Maumus F."/>
            <person name="James G.V."/>
            <person name="Nordstroem K.J."/>
            <person name="Becker C."/>
            <person name="Warthmann N."/>
            <person name="Chica C."/>
            <person name="Szarzynska B."/>
            <person name="Zytnicki M."/>
            <person name="Albani M.C."/>
            <person name="Kiefer C."/>
            <person name="Bergonzi S."/>
            <person name="Castaings L."/>
            <person name="Mateos J.L."/>
            <person name="Berns M.C."/>
            <person name="Bujdoso N."/>
            <person name="Piofczyk T."/>
            <person name="de Lorenzo L."/>
            <person name="Barrero-Sicilia C."/>
            <person name="Mateos I."/>
            <person name="Piednoel M."/>
            <person name="Hagmann J."/>
            <person name="Chen-Min-Tao R."/>
            <person name="Iglesias-Fernandez R."/>
            <person name="Schuster S.C."/>
            <person name="Alonso-Blanco C."/>
            <person name="Roudier F."/>
            <person name="Carbonero P."/>
            <person name="Paz-Ares J."/>
            <person name="Davis S.J."/>
            <person name="Pecinka A."/>
            <person name="Quesneville H."/>
            <person name="Colot V."/>
            <person name="Lysak M.A."/>
            <person name="Weigel D."/>
            <person name="Coupland G."/>
            <person name="Schneeberger K."/>
        </authorList>
    </citation>
    <scope>NUCLEOTIDE SEQUENCE [LARGE SCALE GENOMIC DNA]</scope>
    <source>
        <strain evidence="2">cv. Pajares</strain>
    </source>
</reference>
<keyword evidence="2" id="KW-1185">Reference proteome</keyword>
<proteinExistence type="predicted"/>
<evidence type="ECO:0000313" key="2">
    <source>
        <dbReference type="Proteomes" id="UP000029120"/>
    </source>
</evidence>
<evidence type="ECO:0000313" key="1">
    <source>
        <dbReference type="EMBL" id="KFK22357.1"/>
    </source>
</evidence>
<gene>
    <name evidence="1" type="ORF">AALP_AAs43858U000100</name>
</gene>
<sequence>DACMRRSYDGLLWTLRYVFGYLTCLAV</sequence>
<protein>
    <submittedName>
        <fullName evidence="1">Uncharacterized protein</fullName>
    </submittedName>
</protein>
<name>A0A087FXK5_ARAAL</name>
<dbReference type="EMBL" id="KL989996">
    <property type="protein sequence ID" value="KFK22357.1"/>
    <property type="molecule type" value="Genomic_DNA"/>
</dbReference>
<organism evidence="1 2">
    <name type="scientific">Arabis alpina</name>
    <name type="common">Alpine rock-cress</name>
    <dbReference type="NCBI Taxonomy" id="50452"/>
    <lineage>
        <taxon>Eukaryota</taxon>
        <taxon>Viridiplantae</taxon>
        <taxon>Streptophyta</taxon>
        <taxon>Embryophyta</taxon>
        <taxon>Tracheophyta</taxon>
        <taxon>Spermatophyta</taxon>
        <taxon>Magnoliopsida</taxon>
        <taxon>eudicotyledons</taxon>
        <taxon>Gunneridae</taxon>
        <taxon>Pentapetalae</taxon>
        <taxon>rosids</taxon>
        <taxon>malvids</taxon>
        <taxon>Brassicales</taxon>
        <taxon>Brassicaceae</taxon>
        <taxon>Arabideae</taxon>
        <taxon>Arabis</taxon>
    </lineage>
</organism>
<feature type="non-terminal residue" evidence="1">
    <location>
        <position position="1"/>
    </location>
</feature>
<dbReference type="Proteomes" id="UP000029120">
    <property type="component" value="Unassembled WGS sequence"/>
</dbReference>